<dbReference type="EMBL" id="GEDG01028368">
    <property type="protein sequence ID" value="JAP13225.1"/>
    <property type="molecule type" value="Transcribed_RNA"/>
</dbReference>
<evidence type="ECO:0000256" key="1">
    <source>
        <dbReference type="SAM" id="Phobius"/>
    </source>
</evidence>
<keyword evidence="1" id="KW-0812">Transmembrane</keyword>
<feature type="transmembrane region" description="Helical" evidence="1">
    <location>
        <begin position="25"/>
        <end position="44"/>
    </location>
</feature>
<name>A0A0V0GZN5_SOLCH</name>
<reference evidence="2" key="1">
    <citation type="submission" date="2015-12" db="EMBL/GenBank/DDBJ databases">
        <title>Gene expression during late stages of embryo sac development: a critical building block for successful pollen-pistil interactions.</title>
        <authorList>
            <person name="Liu Y."/>
            <person name="Joly V."/>
            <person name="Sabar M."/>
            <person name="Matton D.P."/>
        </authorList>
    </citation>
    <scope>NUCLEOTIDE SEQUENCE</scope>
</reference>
<protein>
    <submittedName>
        <fullName evidence="2">Putative ovule protein</fullName>
    </submittedName>
</protein>
<sequence>MLVLFIYLFLSLVLIILIESSYDELIIVRIFFYLFIYYFGYVFTLKKIFNLIRRVCCCFEFIYY</sequence>
<proteinExistence type="predicted"/>
<evidence type="ECO:0000313" key="2">
    <source>
        <dbReference type="EMBL" id="JAP13225.1"/>
    </source>
</evidence>
<organism evidence="2">
    <name type="scientific">Solanum chacoense</name>
    <name type="common">Chaco potato</name>
    <dbReference type="NCBI Taxonomy" id="4108"/>
    <lineage>
        <taxon>Eukaryota</taxon>
        <taxon>Viridiplantae</taxon>
        <taxon>Streptophyta</taxon>
        <taxon>Embryophyta</taxon>
        <taxon>Tracheophyta</taxon>
        <taxon>Spermatophyta</taxon>
        <taxon>Magnoliopsida</taxon>
        <taxon>eudicotyledons</taxon>
        <taxon>Gunneridae</taxon>
        <taxon>Pentapetalae</taxon>
        <taxon>asterids</taxon>
        <taxon>lamiids</taxon>
        <taxon>Solanales</taxon>
        <taxon>Solanaceae</taxon>
        <taxon>Solanoideae</taxon>
        <taxon>Solaneae</taxon>
        <taxon>Solanum</taxon>
    </lineage>
</organism>
<dbReference type="AlphaFoldDB" id="A0A0V0GZN5"/>
<accession>A0A0V0GZN5</accession>
<keyword evidence="1" id="KW-0472">Membrane</keyword>
<keyword evidence="1" id="KW-1133">Transmembrane helix</keyword>